<keyword evidence="1" id="KW-0547">Nucleotide-binding</keyword>
<keyword evidence="3" id="KW-0521">NADP</keyword>
<dbReference type="AlphaFoldDB" id="A0A6J6E757"/>
<dbReference type="GO" id="GO:0005524">
    <property type="term" value="F:ATP binding"/>
    <property type="evidence" value="ECO:0007669"/>
    <property type="project" value="UniProtKB-KW"/>
</dbReference>
<reference evidence="7" key="1">
    <citation type="submission" date="2020-05" db="EMBL/GenBank/DDBJ databases">
        <authorList>
            <person name="Chiriac C."/>
            <person name="Salcher M."/>
            <person name="Ghai R."/>
            <person name="Kavagutti S V."/>
        </authorList>
    </citation>
    <scope>NUCLEOTIDE SEQUENCE</scope>
</reference>
<evidence type="ECO:0000256" key="1">
    <source>
        <dbReference type="ARBA" id="ARBA00022741"/>
    </source>
</evidence>
<dbReference type="CDD" id="cd01171">
    <property type="entry name" value="YXKO-related"/>
    <property type="match status" value="1"/>
</dbReference>
<evidence type="ECO:0000256" key="2">
    <source>
        <dbReference type="ARBA" id="ARBA00022840"/>
    </source>
</evidence>
<dbReference type="PROSITE" id="PS01050">
    <property type="entry name" value="YJEF_C_2"/>
    <property type="match status" value="1"/>
</dbReference>
<keyword evidence="2" id="KW-0067">ATP-binding</keyword>
<dbReference type="InterPro" id="IPR029056">
    <property type="entry name" value="Ribokinase-like"/>
</dbReference>
<keyword evidence="5" id="KW-0456">Lyase</keyword>
<dbReference type="Gene3D" id="3.40.1190.20">
    <property type="match status" value="1"/>
</dbReference>
<dbReference type="HAMAP" id="MF_01965">
    <property type="entry name" value="NADHX_dehydratase"/>
    <property type="match status" value="1"/>
</dbReference>
<dbReference type="InterPro" id="IPR000631">
    <property type="entry name" value="CARKD"/>
</dbReference>
<evidence type="ECO:0000256" key="5">
    <source>
        <dbReference type="ARBA" id="ARBA00023239"/>
    </source>
</evidence>
<keyword evidence="4" id="KW-0520">NAD</keyword>
<dbReference type="GO" id="GO:0052856">
    <property type="term" value="F:NAD(P)HX epimerase activity"/>
    <property type="evidence" value="ECO:0007669"/>
    <property type="project" value="TreeGrafter"/>
</dbReference>
<dbReference type="SUPFAM" id="SSF53613">
    <property type="entry name" value="Ribokinase-like"/>
    <property type="match status" value="1"/>
</dbReference>
<evidence type="ECO:0000256" key="3">
    <source>
        <dbReference type="ARBA" id="ARBA00022857"/>
    </source>
</evidence>
<dbReference type="PROSITE" id="PS51383">
    <property type="entry name" value="YJEF_C_3"/>
    <property type="match status" value="1"/>
</dbReference>
<dbReference type="Pfam" id="PF01256">
    <property type="entry name" value="Carb_kinase"/>
    <property type="match status" value="1"/>
</dbReference>
<name>A0A6J6E757_9ZZZZ</name>
<evidence type="ECO:0000256" key="4">
    <source>
        <dbReference type="ARBA" id="ARBA00023027"/>
    </source>
</evidence>
<dbReference type="PANTHER" id="PTHR12592:SF0">
    <property type="entry name" value="ATP-DEPENDENT (S)-NAD(P)H-HYDRATE DEHYDRATASE"/>
    <property type="match status" value="1"/>
</dbReference>
<protein>
    <submittedName>
        <fullName evidence="7">Unannotated protein</fullName>
    </submittedName>
</protein>
<evidence type="ECO:0000259" key="6">
    <source>
        <dbReference type="PROSITE" id="PS51383"/>
    </source>
</evidence>
<evidence type="ECO:0000313" key="7">
    <source>
        <dbReference type="EMBL" id="CAB4571109.1"/>
    </source>
</evidence>
<organism evidence="7">
    <name type="scientific">freshwater metagenome</name>
    <dbReference type="NCBI Taxonomy" id="449393"/>
    <lineage>
        <taxon>unclassified sequences</taxon>
        <taxon>metagenomes</taxon>
        <taxon>ecological metagenomes</taxon>
    </lineage>
</organism>
<sequence>MSARDTTEFGVADARNVISIPRETDDKYSRGVVGFVTGSREYPGAAVLGVSAAYRTGVGMVRYVGPKAVGRLVLARRPETVLGIGGVRAWVLGSGVSWPIADSETESMMKVAIGMGSHVVLDAGALNLVTELPFRERVVITPHARELSRLMTDVAANPAEWSEDIVAQDPARAAARAATELGVVVCLKGHVTHIAATDSDGLTEFAVTSPTTWLATAGTGDVLAGIMGAVIATNEPASARELARCAAAAVFVHGRAASIASAGGPIAALDVADAVPAAVREVLCA</sequence>
<dbReference type="InterPro" id="IPR017953">
    <property type="entry name" value="Carbohydrate_kinase_pred_CS"/>
</dbReference>
<feature type="domain" description="YjeF C-terminal" evidence="6">
    <location>
        <begin position="10"/>
        <end position="282"/>
    </location>
</feature>
<proteinExistence type="inferred from homology"/>
<dbReference type="PANTHER" id="PTHR12592">
    <property type="entry name" value="ATP-DEPENDENT (S)-NAD(P)H-HYDRATE DEHYDRATASE FAMILY MEMBER"/>
    <property type="match status" value="1"/>
</dbReference>
<dbReference type="GO" id="GO:0052855">
    <property type="term" value="F:ADP-dependent NAD(P)H-hydrate dehydratase activity"/>
    <property type="evidence" value="ECO:0007669"/>
    <property type="project" value="TreeGrafter"/>
</dbReference>
<dbReference type="GO" id="GO:0110051">
    <property type="term" value="P:metabolite repair"/>
    <property type="evidence" value="ECO:0007669"/>
    <property type="project" value="TreeGrafter"/>
</dbReference>
<gene>
    <name evidence="7" type="ORF">UFOPK1591_01303</name>
</gene>
<dbReference type="EMBL" id="CAEZTD010000128">
    <property type="protein sequence ID" value="CAB4571109.1"/>
    <property type="molecule type" value="Genomic_DNA"/>
</dbReference>
<accession>A0A6J6E757</accession>